<dbReference type="GO" id="GO:0061630">
    <property type="term" value="F:ubiquitin protein ligase activity"/>
    <property type="evidence" value="ECO:0007669"/>
    <property type="project" value="TreeGrafter"/>
</dbReference>
<dbReference type="CDD" id="cd19756">
    <property type="entry name" value="Bbox2"/>
    <property type="match status" value="1"/>
</dbReference>
<dbReference type="CDD" id="cd05819">
    <property type="entry name" value="NHL"/>
    <property type="match status" value="1"/>
</dbReference>
<dbReference type="GO" id="GO:0003723">
    <property type="term" value="F:RNA binding"/>
    <property type="evidence" value="ECO:0007669"/>
    <property type="project" value="UniProtKB-KW"/>
</dbReference>
<dbReference type="InterPro" id="IPR001841">
    <property type="entry name" value="Znf_RING"/>
</dbReference>
<dbReference type="SUPFAM" id="SSF57850">
    <property type="entry name" value="RING/U-box"/>
    <property type="match status" value="1"/>
</dbReference>
<dbReference type="Gene3D" id="3.30.160.60">
    <property type="entry name" value="Classic Zinc Finger"/>
    <property type="match status" value="1"/>
</dbReference>
<evidence type="ECO:0000259" key="10">
    <source>
        <dbReference type="PROSITE" id="PS50119"/>
    </source>
</evidence>
<evidence type="ECO:0000313" key="11">
    <source>
        <dbReference type="EMBL" id="KAI6649163.1"/>
    </source>
</evidence>
<dbReference type="InterPro" id="IPR001298">
    <property type="entry name" value="Filamin/ABP280_rpt"/>
</dbReference>
<feature type="domain" description="RING-type" evidence="9">
    <location>
        <begin position="63"/>
        <end position="104"/>
    </location>
</feature>
<dbReference type="Pfam" id="PF00643">
    <property type="entry name" value="zf-B_box"/>
    <property type="match status" value="1"/>
</dbReference>
<dbReference type="Gene3D" id="3.30.40.10">
    <property type="entry name" value="Zinc/RING finger domain, C3HC4 (zinc finger)"/>
    <property type="match status" value="1"/>
</dbReference>
<dbReference type="GO" id="GO:0008270">
    <property type="term" value="F:zinc ion binding"/>
    <property type="evidence" value="ECO:0007669"/>
    <property type="project" value="UniProtKB-KW"/>
</dbReference>
<dbReference type="PROSITE" id="PS50194">
    <property type="entry name" value="FILAMIN_REPEAT"/>
    <property type="match status" value="1"/>
</dbReference>
<dbReference type="PROSITE" id="PS50119">
    <property type="entry name" value="ZF_BBOX"/>
    <property type="match status" value="1"/>
</dbReference>
<dbReference type="GO" id="GO:0000209">
    <property type="term" value="P:protein polyubiquitination"/>
    <property type="evidence" value="ECO:0007669"/>
    <property type="project" value="TreeGrafter"/>
</dbReference>
<dbReference type="Gene3D" id="2.120.10.30">
    <property type="entry name" value="TolB, C-terminal domain"/>
    <property type="match status" value="2"/>
</dbReference>
<dbReference type="InterPro" id="IPR050952">
    <property type="entry name" value="TRIM-NHL_E3_ligases"/>
</dbReference>
<feature type="repeat" description="NHL" evidence="8">
    <location>
        <begin position="658"/>
        <end position="696"/>
    </location>
</feature>
<sequence length="787" mass="88590">MSRGKQSNRVTTSQQSNHYVCQKNGHKVLQGMNSSDQPVSISSSSYHSNNRHSINIQSAIFSCNICGEFQSEPKLLSCLHSFCKVCLPVCVNEDGKHIVCPTCQEVTRINSDKGLDGIPKNTLIEETLTYWLKQREIEQKQVIACDICRTQKAKRAEFYCLECVKFMCSYHVDRHGEFFPESHRVMKNSELKSLDFGQLKKEEEPSFCPVGLHQKKRLEFYCSTCQQSVCNVCITLSHSDHELEYIYQEARKRKDSLRNRLNDITELQMEYDRNMTVVRKQQDYLSEMGDNVVNNINNYFQEVINALEDRRKSLSIIVEKILNQRKLSLNNQSLDLQARAETISYCRSVIDMFIQQCPSTPFMQVEPMLIHRLDNIQKKMSIDTIRPIKELHFLVNKQFPEAITQCGMLTEVHPQSCGITTANSLRLLTNDPTEFVIHTKNSQGETIYEDYTQVESKISGPTRIKPVTQDNKDGTYTVQFTPDIIGKYSVTVTVNGEVIPQCPMLMIVSRNYYEISTPLIRVSATKQTDKGPYEAVCGVACDANGNLYVAVPGNKCAKVFSPNGKFLYQIGKDKHDIRPYGVAVCRKGRVYVTDQQKNCLAIFDNDGDLLNCVKATQKGYPELNKPLGVCVNHVGEILVADSGNNRIVVFDSDGLARRQIGTGDVLTAPHDVATNSLNQIIVLDKGQFRISVFDPKGEFLFTMIPGGRNEGSIGKGRFIGVDKADNILVTDSSTNSIKIFCMDGLFFGQLYSPSDETDQLSKPLGITVNSEGKIVVSYSGSTRISLF</sequence>
<feature type="repeat" description="Filamin" evidence="7">
    <location>
        <begin position="418"/>
        <end position="508"/>
    </location>
</feature>
<dbReference type="GO" id="GO:0000932">
    <property type="term" value="C:P-body"/>
    <property type="evidence" value="ECO:0007669"/>
    <property type="project" value="UniProtKB-SubCell"/>
</dbReference>
<keyword evidence="3" id="KW-0677">Repeat</keyword>
<protein>
    <submittedName>
        <fullName evidence="11">E3 ubiquitin-protein ligase TRIM71-like</fullName>
    </submittedName>
</protein>
<evidence type="ECO:0000256" key="5">
    <source>
        <dbReference type="ARBA" id="ARBA00022833"/>
    </source>
</evidence>
<evidence type="ECO:0000256" key="2">
    <source>
        <dbReference type="ARBA" id="ARBA00022723"/>
    </source>
</evidence>
<evidence type="ECO:0000256" key="6">
    <source>
        <dbReference type="PROSITE-ProRule" id="PRU00024"/>
    </source>
</evidence>
<keyword evidence="2" id="KW-0479">Metal-binding</keyword>
<dbReference type="SMART" id="SM00184">
    <property type="entry name" value="RING"/>
    <property type="match status" value="1"/>
</dbReference>
<evidence type="ECO:0000256" key="1">
    <source>
        <dbReference type="ARBA" id="ARBA00008518"/>
    </source>
</evidence>
<dbReference type="PROSITE" id="PS00518">
    <property type="entry name" value="ZF_RING_1"/>
    <property type="match status" value="1"/>
</dbReference>
<feature type="repeat" description="NHL" evidence="8">
    <location>
        <begin position="622"/>
        <end position="653"/>
    </location>
</feature>
<dbReference type="PANTHER" id="PTHR24104">
    <property type="entry name" value="E3 UBIQUITIN-PROTEIN LIGASE NHLRC1-RELATED"/>
    <property type="match status" value="1"/>
</dbReference>
<dbReference type="Proteomes" id="UP001165289">
    <property type="component" value="Unassembled WGS sequence"/>
</dbReference>
<dbReference type="SMART" id="SM00557">
    <property type="entry name" value="IG_FLMN"/>
    <property type="match status" value="1"/>
</dbReference>
<evidence type="ECO:0000256" key="8">
    <source>
        <dbReference type="PROSITE-ProRule" id="PRU00504"/>
    </source>
</evidence>
<gene>
    <name evidence="11" type="ORF">LOD99_11532</name>
</gene>
<proteinExistence type="inferred from homology"/>
<evidence type="ECO:0000313" key="12">
    <source>
        <dbReference type="Proteomes" id="UP001165289"/>
    </source>
</evidence>
<dbReference type="SUPFAM" id="SSF101898">
    <property type="entry name" value="NHL repeat"/>
    <property type="match status" value="1"/>
</dbReference>
<evidence type="ECO:0000259" key="9">
    <source>
        <dbReference type="PROSITE" id="PS50089"/>
    </source>
</evidence>
<evidence type="ECO:0000256" key="7">
    <source>
        <dbReference type="PROSITE-ProRule" id="PRU00087"/>
    </source>
</evidence>
<dbReference type="GO" id="GO:0043161">
    <property type="term" value="P:proteasome-mediated ubiquitin-dependent protein catabolic process"/>
    <property type="evidence" value="ECO:0007669"/>
    <property type="project" value="TreeGrafter"/>
</dbReference>
<keyword evidence="12" id="KW-1185">Reference proteome</keyword>
<name>A0AAV7JKD5_9METZ</name>
<dbReference type="Pfam" id="PF01436">
    <property type="entry name" value="NHL"/>
    <property type="match status" value="1"/>
</dbReference>
<dbReference type="AlphaFoldDB" id="A0AAV7JKD5"/>
<dbReference type="SUPFAM" id="SSF57845">
    <property type="entry name" value="B-box zinc-binding domain"/>
    <property type="match status" value="1"/>
</dbReference>
<feature type="repeat" description="NHL" evidence="8">
    <location>
        <begin position="564"/>
        <end position="606"/>
    </location>
</feature>
<evidence type="ECO:0000256" key="3">
    <source>
        <dbReference type="ARBA" id="ARBA00022737"/>
    </source>
</evidence>
<dbReference type="InterPro" id="IPR017868">
    <property type="entry name" value="Filamin/ABP280_repeat-like"/>
</dbReference>
<dbReference type="InterPro" id="IPR013783">
    <property type="entry name" value="Ig-like_fold"/>
</dbReference>
<dbReference type="EMBL" id="JAKMXF010000321">
    <property type="protein sequence ID" value="KAI6649163.1"/>
    <property type="molecule type" value="Genomic_DNA"/>
</dbReference>
<dbReference type="InterPro" id="IPR018957">
    <property type="entry name" value="Znf_C3HC4_RING-type"/>
</dbReference>
<dbReference type="InterPro" id="IPR013083">
    <property type="entry name" value="Znf_RING/FYVE/PHD"/>
</dbReference>
<dbReference type="InterPro" id="IPR014756">
    <property type="entry name" value="Ig_E-set"/>
</dbReference>
<keyword evidence="5" id="KW-0862">Zinc</keyword>
<keyword evidence="4 6" id="KW-0863">Zinc-finger</keyword>
<dbReference type="Pfam" id="PF00630">
    <property type="entry name" value="Filamin"/>
    <property type="match status" value="1"/>
</dbReference>
<feature type="domain" description="B box-type" evidence="10">
    <location>
        <begin position="203"/>
        <end position="246"/>
    </location>
</feature>
<comment type="caution">
    <text evidence="11">The sequence shown here is derived from an EMBL/GenBank/DDBJ whole genome shotgun (WGS) entry which is preliminary data.</text>
</comment>
<dbReference type="PROSITE" id="PS51125">
    <property type="entry name" value="NHL"/>
    <property type="match status" value="3"/>
</dbReference>
<dbReference type="InterPro" id="IPR000315">
    <property type="entry name" value="Znf_B-box"/>
</dbReference>
<dbReference type="InterPro" id="IPR017907">
    <property type="entry name" value="Znf_RING_CS"/>
</dbReference>
<dbReference type="Gene3D" id="2.60.40.10">
    <property type="entry name" value="Immunoglobulins"/>
    <property type="match status" value="1"/>
</dbReference>
<dbReference type="SUPFAM" id="SSF81296">
    <property type="entry name" value="E set domains"/>
    <property type="match status" value="1"/>
</dbReference>
<organism evidence="11 12">
    <name type="scientific">Oopsacas minuta</name>
    <dbReference type="NCBI Taxonomy" id="111878"/>
    <lineage>
        <taxon>Eukaryota</taxon>
        <taxon>Metazoa</taxon>
        <taxon>Porifera</taxon>
        <taxon>Hexactinellida</taxon>
        <taxon>Hexasterophora</taxon>
        <taxon>Lyssacinosida</taxon>
        <taxon>Leucopsacidae</taxon>
        <taxon>Oopsacas</taxon>
    </lineage>
</organism>
<dbReference type="PROSITE" id="PS50089">
    <property type="entry name" value="ZF_RING_2"/>
    <property type="match status" value="1"/>
</dbReference>
<dbReference type="PANTHER" id="PTHR24104:SF25">
    <property type="entry name" value="PROTEIN LIN-41"/>
    <property type="match status" value="1"/>
</dbReference>
<comment type="similarity">
    <text evidence="1">Belongs to the TRIM/RBCC family.</text>
</comment>
<dbReference type="Pfam" id="PF00097">
    <property type="entry name" value="zf-C3HC4"/>
    <property type="match status" value="1"/>
</dbReference>
<accession>A0AAV7JKD5</accession>
<dbReference type="Gene3D" id="4.10.830.40">
    <property type="match status" value="1"/>
</dbReference>
<reference evidence="11 12" key="1">
    <citation type="journal article" date="2023" name="BMC Biol.">
        <title>The compact genome of the sponge Oopsacas minuta (Hexactinellida) is lacking key metazoan core genes.</title>
        <authorList>
            <person name="Santini S."/>
            <person name="Schenkelaars Q."/>
            <person name="Jourda C."/>
            <person name="Duchesne M."/>
            <person name="Belahbib H."/>
            <person name="Rocher C."/>
            <person name="Selva M."/>
            <person name="Riesgo A."/>
            <person name="Vervoort M."/>
            <person name="Leys S.P."/>
            <person name="Kodjabachian L."/>
            <person name="Le Bivic A."/>
            <person name="Borchiellini C."/>
            <person name="Claverie J.M."/>
            <person name="Renard E."/>
        </authorList>
    </citation>
    <scope>NUCLEOTIDE SEQUENCE [LARGE SCALE GENOMIC DNA]</scope>
    <source>
        <strain evidence="11">SPO-2</strain>
    </source>
</reference>
<dbReference type="InterPro" id="IPR001258">
    <property type="entry name" value="NHL_repeat"/>
</dbReference>
<evidence type="ECO:0000256" key="4">
    <source>
        <dbReference type="ARBA" id="ARBA00022771"/>
    </source>
</evidence>
<dbReference type="InterPro" id="IPR011042">
    <property type="entry name" value="6-blade_b-propeller_TolB-like"/>
</dbReference>